<dbReference type="AlphaFoldDB" id="A0A418X960"/>
<proteinExistence type="inferred from homology"/>
<dbReference type="PRINTS" id="PR00080">
    <property type="entry name" value="SDRFAMILY"/>
</dbReference>
<dbReference type="InterPro" id="IPR020904">
    <property type="entry name" value="Sc_DH/Rdtase_CS"/>
</dbReference>
<dbReference type="OrthoDB" id="9787298at2"/>
<sequence>MKLVGKRAIVTGSAGGIGEAIAERLAEDGASVLIADKNFVGAQATADRLRNSGYTALPMEVDVSSSKSVEEMVAYAVEAFGGIDILVNNAGIVHRDDTDAESTPESVWDLTLSINLKSVFLCSKFAIPAMERSGGGSIINIASIVALMGSCPSQVAYTASKGGVISLTRELAVVLARRKIRVNAICPGLTATALAAQLVEDDDAYQLRRLHIPMGRMGQPKEIASTVAFLASDDSAYITGQALSVDGGMTGAYLTPPDNG</sequence>
<name>A0A418X960_9PSED</name>
<reference evidence="2 3" key="1">
    <citation type="submission" date="2018-09" db="EMBL/GenBank/DDBJ databases">
        <authorList>
            <person name="Zhu H."/>
        </authorList>
    </citation>
    <scope>NUCLEOTIDE SEQUENCE [LARGE SCALE GENOMIC DNA]</scope>
    <source>
        <strain evidence="2 3">K1S02-6</strain>
    </source>
</reference>
<gene>
    <name evidence="2" type="ORF">D3879_24675</name>
</gene>
<dbReference type="PANTHER" id="PTHR42879:SF2">
    <property type="entry name" value="3-OXOACYL-[ACYL-CARRIER-PROTEIN] REDUCTASE FABG"/>
    <property type="match status" value="1"/>
</dbReference>
<dbReference type="GO" id="GO:0032787">
    <property type="term" value="P:monocarboxylic acid metabolic process"/>
    <property type="evidence" value="ECO:0007669"/>
    <property type="project" value="UniProtKB-ARBA"/>
</dbReference>
<dbReference type="Gene3D" id="3.40.50.720">
    <property type="entry name" value="NAD(P)-binding Rossmann-like Domain"/>
    <property type="match status" value="1"/>
</dbReference>
<dbReference type="SUPFAM" id="SSF51735">
    <property type="entry name" value="NAD(P)-binding Rossmann-fold domains"/>
    <property type="match status" value="1"/>
</dbReference>
<dbReference type="InterPro" id="IPR002347">
    <property type="entry name" value="SDR_fam"/>
</dbReference>
<dbReference type="NCBIfam" id="NF009466">
    <property type="entry name" value="PRK12826.1-2"/>
    <property type="match status" value="1"/>
</dbReference>
<dbReference type="EMBL" id="QYUR01000008">
    <property type="protein sequence ID" value="RJG09019.1"/>
    <property type="molecule type" value="Genomic_DNA"/>
</dbReference>
<dbReference type="PROSITE" id="PS00061">
    <property type="entry name" value="ADH_SHORT"/>
    <property type="match status" value="1"/>
</dbReference>
<dbReference type="InterPro" id="IPR050259">
    <property type="entry name" value="SDR"/>
</dbReference>
<comment type="caution">
    <text evidence="2">The sequence shown here is derived from an EMBL/GenBank/DDBJ whole genome shotgun (WGS) entry which is preliminary data.</text>
</comment>
<evidence type="ECO:0000256" key="1">
    <source>
        <dbReference type="ARBA" id="ARBA00006484"/>
    </source>
</evidence>
<dbReference type="PRINTS" id="PR00081">
    <property type="entry name" value="GDHRDH"/>
</dbReference>
<accession>A0A418X960</accession>
<dbReference type="Pfam" id="PF13561">
    <property type="entry name" value="adh_short_C2"/>
    <property type="match status" value="1"/>
</dbReference>
<dbReference type="FunFam" id="3.40.50.720:FF:000084">
    <property type="entry name" value="Short-chain dehydrogenase reductase"/>
    <property type="match status" value="1"/>
</dbReference>
<organism evidence="2 3">
    <name type="scientific">Pseudomonas cavernicola</name>
    <dbReference type="NCBI Taxonomy" id="2320866"/>
    <lineage>
        <taxon>Bacteria</taxon>
        <taxon>Pseudomonadati</taxon>
        <taxon>Pseudomonadota</taxon>
        <taxon>Gammaproteobacteria</taxon>
        <taxon>Pseudomonadales</taxon>
        <taxon>Pseudomonadaceae</taxon>
        <taxon>Pseudomonas</taxon>
    </lineage>
</organism>
<comment type="similarity">
    <text evidence="1">Belongs to the short-chain dehydrogenases/reductases (SDR) family.</text>
</comment>
<dbReference type="InterPro" id="IPR036291">
    <property type="entry name" value="NAD(P)-bd_dom_sf"/>
</dbReference>
<dbReference type="NCBIfam" id="NF005559">
    <property type="entry name" value="PRK07231.1"/>
    <property type="match status" value="1"/>
</dbReference>
<dbReference type="Proteomes" id="UP000284021">
    <property type="component" value="Unassembled WGS sequence"/>
</dbReference>
<dbReference type="PANTHER" id="PTHR42879">
    <property type="entry name" value="3-OXOACYL-(ACYL-CARRIER-PROTEIN) REDUCTASE"/>
    <property type="match status" value="1"/>
</dbReference>
<keyword evidence="3" id="KW-1185">Reference proteome</keyword>
<evidence type="ECO:0000313" key="2">
    <source>
        <dbReference type="EMBL" id="RJG09019.1"/>
    </source>
</evidence>
<evidence type="ECO:0000313" key="3">
    <source>
        <dbReference type="Proteomes" id="UP000284021"/>
    </source>
</evidence>
<protein>
    <submittedName>
        <fullName evidence="2">SDR family oxidoreductase</fullName>
    </submittedName>
</protein>